<evidence type="ECO:0000256" key="9">
    <source>
        <dbReference type="RuleBase" id="RU000682"/>
    </source>
</evidence>
<feature type="domain" description="OAR" evidence="12">
    <location>
        <begin position="280"/>
        <end position="293"/>
    </location>
</feature>
<evidence type="ECO:0000256" key="8">
    <source>
        <dbReference type="PROSITE-ProRule" id="PRU00108"/>
    </source>
</evidence>
<dbReference type="InterPro" id="IPR003654">
    <property type="entry name" value="OAR_dom"/>
</dbReference>
<protein>
    <submittedName>
        <fullName evidence="14">Retinal homeobox protein Rx1</fullName>
    </submittedName>
</protein>
<gene>
    <name evidence="14" type="primary">LOC106159538</name>
</gene>
<dbReference type="CDD" id="cd00086">
    <property type="entry name" value="homeodomain"/>
    <property type="match status" value="1"/>
</dbReference>
<keyword evidence="7 8" id="KW-0539">Nucleus</keyword>
<keyword evidence="3" id="KW-0805">Transcription regulation</keyword>
<evidence type="ECO:0000256" key="4">
    <source>
        <dbReference type="ARBA" id="ARBA00023125"/>
    </source>
</evidence>
<dbReference type="Gene3D" id="1.10.10.60">
    <property type="entry name" value="Homeodomain-like"/>
    <property type="match status" value="1"/>
</dbReference>
<dbReference type="STRING" id="7574.A0A1S3I1R3"/>
<dbReference type="PANTHER" id="PTHR46271">
    <property type="entry name" value="HOMEOBOX PROTEIN, PUTATIVE-RELATED"/>
    <property type="match status" value="1"/>
</dbReference>
<dbReference type="PANTHER" id="PTHR46271:SF4">
    <property type="entry name" value="HOMEOBOX PROTEIN, PUTATIVE-RELATED"/>
    <property type="match status" value="1"/>
</dbReference>
<evidence type="ECO:0000259" key="12">
    <source>
        <dbReference type="PROSITE" id="PS50803"/>
    </source>
</evidence>
<dbReference type="PROSITE" id="PS50071">
    <property type="entry name" value="HOMEOBOX_2"/>
    <property type="match status" value="1"/>
</dbReference>
<sequence length="302" mass="33792">MTSAVQPTHTIDAILGLRNDSCKSETEDTLVKSQDFLGRGEDADRPQQYHSEERKERLTSHMIEIDGKKTASQTTTTTSYSSDQDEEGTDSDKEDAFSDEQPKKKHRRNRTTFTTYQLHELERAFEKSHYPDVYSREELALKVNLPEVRVQVWFQNRRAKWRRQEKMDSCVMGENYPMNNMPNRSPGSCATSLSTSMPLDSWLSSPLAGTTALHALPGFLPPSFAAYHPFYPQGILASAALMGHIPKVKHTPQASSIPSEDKCASPGPESPTMSGDLKSTSIAALRLKAREHMEILGKNISC</sequence>
<dbReference type="InterPro" id="IPR043562">
    <property type="entry name" value="RAX/RAX2"/>
</dbReference>
<feature type="DNA-binding region" description="Homeobox" evidence="8">
    <location>
        <begin position="106"/>
        <end position="165"/>
    </location>
</feature>
<evidence type="ECO:0000256" key="10">
    <source>
        <dbReference type="SAM" id="MobiDB-lite"/>
    </source>
</evidence>
<feature type="compositionally biased region" description="Basic and acidic residues" evidence="10">
    <location>
        <begin position="38"/>
        <end position="69"/>
    </location>
</feature>
<evidence type="ECO:0000313" key="13">
    <source>
        <dbReference type="Proteomes" id="UP000085678"/>
    </source>
</evidence>
<dbReference type="KEGG" id="lak:106159538"/>
<feature type="compositionally biased region" description="Low complexity" evidence="10">
    <location>
        <begin position="70"/>
        <end position="82"/>
    </location>
</feature>
<dbReference type="PROSITE" id="PS00027">
    <property type="entry name" value="HOMEOBOX_1"/>
    <property type="match status" value="1"/>
</dbReference>
<evidence type="ECO:0000256" key="7">
    <source>
        <dbReference type="ARBA" id="ARBA00023242"/>
    </source>
</evidence>
<dbReference type="AlphaFoldDB" id="A0A1S3I1R3"/>
<dbReference type="Pfam" id="PF03826">
    <property type="entry name" value="OAR"/>
    <property type="match status" value="1"/>
</dbReference>
<organism evidence="13 14">
    <name type="scientific">Lingula anatina</name>
    <name type="common">Brachiopod</name>
    <name type="synonym">Lingula unguis</name>
    <dbReference type="NCBI Taxonomy" id="7574"/>
    <lineage>
        <taxon>Eukaryota</taxon>
        <taxon>Metazoa</taxon>
        <taxon>Spiralia</taxon>
        <taxon>Lophotrochozoa</taxon>
        <taxon>Brachiopoda</taxon>
        <taxon>Linguliformea</taxon>
        <taxon>Lingulata</taxon>
        <taxon>Lingulida</taxon>
        <taxon>Linguloidea</taxon>
        <taxon>Lingulidae</taxon>
        <taxon>Lingula</taxon>
    </lineage>
</organism>
<reference evidence="14" key="1">
    <citation type="submission" date="2025-08" db="UniProtKB">
        <authorList>
            <consortium name="RefSeq"/>
        </authorList>
    </citation>
    <scope>IDENTIFICATION</scope>
    <source>
        <tissue evidence="14">Gonads</tissue>
    </source>
</reference>
<feature type="region of interest" description="Disordered" evidence="10">
    <location>
        <begin position="20"/>
        <end position="109"/>
    </location>
</feature>
<evidence type="ECO:0000256" key="5">
    <source>
        <dbReference type="ARBA" id="ARBA00023155"/>
    </source>
</evidence>
<proteinExistence type="inferred from homology"/>
<dbReference type="OMA" id="FIGKSWQ"/>
<dbReference type="GO" id="GO:0005634">
    <property type="term" value="C:nucleus"/>
    <property type="evidence" value="ECO:0007669"/>
    <property type="project" value="UniProtKB-SubCell"/>
</dbReference>
<dbReference type="RefSeq" id="XP_023932426.1">
    <property type="nucleotide sequence ID" value="XM_024076658.1"/>
</dbReference>
<accession>A0A1S3I1R3</accession>
<dbReference type="GO" id="GO:0045944">
    <property type="term" value="P:positive regulation of transcription by RNA polymerase II"/>
    <property type="evidence" value="ECO:0007669"/>
    <property type="project" value="InterPro"/>
</dbReference>
<dbReference type="FunFam" id="1.10.10.60:FF:000071">
    <property type="entry name" value="Retinal homeobox gene 2"/>
    <property type="match status" value="1"/>
</dbReference>
<evidence type="ECO:0000313" key="14">
    <source>
        <dbReference type="RefSeq" id="XP_023932426.1"/>
    </source>
</evidence>
<dbReference type="InterPro" id="IPR009057">
    <property type="entry name" value="Homeodomain-like_sf"/>
</dbReference>
<name>A0A1S3I1R3_LINAN</name>
<keyword evidence="6" id="KW-0804">Transcription</keyword>
<keyword evidence="4 8" id="KW-0238">DNA-binding</keyword>
<feature type="compositionally biased region" description="Basic and acidic residues" evidence="10">
    <location>
        <begin position="20"/>
        <end position="30"/>
    </location>
</feature>
<feature type="compositionally biased region" description="Basic and acidic residues" evidence="10">
    <location>
        <begin position="90"/>
        <end position="102"/>
    </location>
</feature>
<dbReference type="GO" id="GO:0000981">
    <property type="term" value="F:DNA-binding transcription factor activity, RNA polymerase II-specific"/>
    <property type="evidence" value="ECO:0007669"/>
    <property type="project" value="InterPro"/>
</dbReference>
<evidence type="ECO:0000256" key="1">
    <source>
        <dbReference type="ARBA" id="ARBA00004123"/>
    </source>
</evidence>
<dbReference type="PROSITE" id="PS50803">
    <property type="entry name" value="OAR"/>
    <property type="match status" value="1"/>
</dbReference>
<dbReference type="InterPro" id="IPR017970">
    <property type="entry name" value="Homeobox_CS"/>
</dbReference>
<keyword evidence="13" id="KW-1185">Reference proteome</keyword>
<comment type="subcellular location">
    <subcellularLocation>
        <location evidence="1 8 9">Nucleus</location>
    </subcellularLocation>
</comment>
<feature type="domain" description="Homeobox" evidence="11">
    <location>
        <begin position="104"/>
        <end position="164"/>
    </location>
</feature>
<dbReference type="SMART" id="SM00389">
    <property type="entry name" value="HOX"/>
    <property type="match status" value="1"/>
</dbReference>
<dbReference type="OrthoDB" id="6159439at2759"/>
<dbReference type="Proteomes" id="UP000085678">
    <property type="component" value="Unplaced"/>
</dbReference>
<keyword evidence="5 8" id="KW-0371">Homeobox</keyword>
<dbReference type="InParanoid" id="A0A1S3I1R3"/>
<dbReference type="GeneID" id="106159538"/>
<dbReference type="InterPro" id="IPR001356">
    <property type="entry name" value="HD"/>
</dbReference>
<comment type="similarity">
    <text evidence="2">Belongs to the paired homeobox family. Bicoid subfamily.</text>
</comment>
<dbReference type="SUPFAM" id="SSF46689">
    <property type="entry name" value="Homeodomain-like"/>
    <property type="match status" value="1"/>
</dbReference>
<dbReference type="GO" id="GO:0000978">
    <property type="term" value="F:RNA polymerase II cis-regulatory region sequence-specific DNA binding"/>
    <property type="evidence" value="ECO:0007669"/>
    <property type="project" value="TreeGrafter"/>
</dbReference>
<evidence type="ECO:0000256" key="2">
    <source>
        <dbReference type="ARBA" id="ARBA00006503"/>
    </source>
</evidence>
<evidence type="ECO:0000256" key="3">
    <source>
        <dbReference type="ARBA" id="ARBA00023015"/>
    </source>
</evidence>
<evidence type="ECO:0000256" key="6">
    <source>
        <dbReference type="ARBA" id="ARBA00023163"/>
    </source>
</evidence>
<evidence type="ECO:0000259" key="11">
    <source>
        <dbReference type="PROSITE" id="PS50071"/>
    </source>
</evidence>
<feature type="region of interest" description="Disordered" evidence="10">
    <location>
        <begin position="250"/>
        <end position="276"/>
    </location>
</feature>
<dbReference type="Pfam" id="PF00046">
    <property type="entry name" value="Homeodomain"/>
    <property type="match status" value="1"/>
</dbReference>